<keyword evidence="10" id="KW-0511">Multifunctional enzyme</keyword>
<feature type="region of interest" description="Disordered" evidence="11">
    <location>
        <begin position="780"/>
        <end position="802"/>
    </location>
</feature>
<gene>
    <name evidence="13" type="ORF">Tci_014174</name>
</gene>
<keyword evidence="3" id="KW-0255">Endonuclease</keyword>
<dbReference type="PANTHER" id="PTHR42648:SF11">
    <property type="entry name" value="TRANSPOSON TY4-P GAG-POL POLYPROTEIN"/>
    <property type="match status" value="1"/>
</dbReference>
<dbReference type="InterPro" id="IPR001584">
    <property type="entry name" value="Integrase_cat-core"/>
</dbReference>
<comment type="caution">
    <text evidence="13">The sequence shown here is derived from an EMBL/GenBank/DDBJ whole genome shotgun (WGS) entry which is preliminary data.</text>
</comment>
<keyword evidence="4" id="KW-0378">Hydrolase</keyword>
<dbReference type="EMBL" id="BKCJ010001538">
    <property type="protein sequence ID" value="GEU42196.1"/>
    <property type="molecule type" value="Genomic_DNA"/>
</dbReference>
<evidence type="ECO:0000256" key="9">
    <source>
        <dbReference type="ARBA" id="ARBA00023172"/>
    </source>
</evidence>
<dbReference type="GO" id="GO:0046872">
    <property type="term" value="F:metal ion binding"/>
    <property type="evidence" value="ECO:0007669"/>
    <property type="project" value="UniProtKB-KW"/>
</dbReference>
<dbReference type="InterPro" id="IPR012337">
    <property type="entry name" value="RNaseH-like_sf"/>
</dbReference>
<dbReference type="GO" id="GO:0003676">
    <property type="term" value="F:nucleic acid binding"/>
    <property type="evidence" value="ECO:0007669"/>
    <property type="project" value="InterPro"/>
</dbReference>
<evidence type="ECO:0000256" key="4">
    <source>
        <dbReference type="ARBA" id="ARBA00022801"/>
    </source>
</evidence>
<keyword evidence="2" id="KW-0479">Metal-binding</keyword>
<evidence type="ECO:0000256" key="1">
    <source>
        <dbReference type="ARBA" id="ARBA00022722"/>
    </source>
</evidence>
<keyword evidence="7" id="KW-0695">RNA-directed DNA polymerase</keyword>
<dbReference type="Pfam" id="PF25597">
    <property type="entry name" value="SH3_retrovirus"/>
    <property type="match status" value="1"/>
</dbReference>
<dbReference type="PROSITE" id="PS50994">
    <property type="entry name" value="INTEGRASE"/>
    <property type="match status" value="1"/>
</dbReference>
<feature type="compositionally biased region" description="Low complexity" evidence="11">
    <location>
        <begin position="790"/>
        <end position="800"/>
    </location>
</feature>
<accession>A0A6L2JYV4</accession>
<dbReference type="Gene3D" id="3.30.420.10">
    <property type="entry name" value="Ribonuclease H-like superfamily/Ribonuclease H"/>
    <property type="match status" value="1"/>
</dbReference>
<keyword evidence="8" id="KW-0239">DNA-directed DNA polymerase</keyword>
<dbReference type="GO" id="GO:0016787">
    <property type="term" value="F:hydrolase activity"/>
    <property type="evidence" value="ECO:0007669"/>
    <property type="project" value="UniProtKB-KW"/>
</dbReference>
<evidence type="ECO:0000259" key="12">
    <source>
        <dbReference type="PROSITE" id="PS50994"/>
    </source>
</evidence>
<dbReference type="GO" id="GO:0015074">
    <property type="term" value="P:DNA integration"/>
    <property type="evidence" value="ECO:0007669"/>
    <property type="project" value="InterPro"/>
</dbReference>
<dbReference type="Pfam" id="PF13976">
    <property type="entry name" value="gag_pre-integrs"/>
    <property type="match status" value="1"/>
</dbReference>
<organism evidence="13">
    <name type="scientific">Tanacetum cinerariifolium</name>
    <name type="common">Dalmatian daisy</name>
    <name type="synonym">Chrysanthemum cinerariifolium</name>
    <dbReference type="NCBI Taxonomy" id="118510"/>
    <lineage>
        <taxon>Eukaryota</taxon>
        <taxon>Viridiplantae</taxon>
        <taxon>Streptophyta</taxon>
        <taxon>Embryophyta</taxon>
        <taxon>Tracheophyta</taxon>
        <taxon>Spermatophyta</taxon>
        <taxon>Magnoliopsida</taxon>
        <taxon>eudicotyledons</taxon>
        <taxon>Gunneridae</taxon>
        <taxon>Pentapetalae</taxon>
        <taxon>asterids</taxon>
        <taxon>campanulids</taxon>
        <taxon>Asterales</taxon>
        <taxon>Asteraceae</taxon>
        <taxon>Asteroideae</taxon>
        <taxon>Anthemideae</taxon>
        <taxon>Anthemidinae</taxon>
        <taxon>Tanacetum</taxon>
    </lineage>
</organism>
<dbReference type="PANTHER" id="PTHR42648">
    <property type="entry name" value="TRANSPOSASE, PUTATIVE-RELATED"/>
    <property type="match status" value="1"/>
</dbReference>
<name>A0A6L2JYV4_TANCI</name>
<dbReference type="InterPro" id="IPR039537">
    <property type="entry name" value="Retrotran_Ty1/copia-like"/>
</dbReference>
<evidence type="ECO:0000256" key="7">
    <source>
        <dbReference type="ARBA" id="ARBA00022918"/>
    </source>
</evidence>
<dbReference type="InterPro" id="IPR025724">
    <property type="entry name" value="GAG-pre-integrase_dom"/>
</dbReference>
<protein>
    <submittedName>
        <fullName evidence="13">Retrovirus-related Pol polyprotein from transposon TNT 1-94</fullName>
    </submittedName>
</protein>
<sequence length="1375" mass="157908">MEQFQVNTKFLNSLPPELSKFVTDVKLVKDLHTTNFDQLCAYLEQHKLHANEVHLLRERNQDPLALIEDLDTYDSDCDDVSNAKPVLMANISNYDSDVISEKAQQIKPTLYDGIVTFAKHVAMRMIDYEETLIWEEESQSKVFEKENDPEDIKQKNYNKPIDYVKLNKLYEDFRKCFVPQQELLSDKLFAQLQDKDTTICKLKEIIKSMREKSNKKNVNYDYCEIETKNVELKNSVAKLLSENERLCKEINHVKKVFKEKFDSLKKICVCIKKQSDYLIDKLNLKSAENKNLKAQIQDKVFVITSLRNDLQKLHGKEIVDIVAQTPSANTIVLGMFKLDLDPLAPKLLQTRIAHIDYLKYTQEQVDILWVIVEQAKAKHPLDNALDFACRTFTIVGNSCPLTRITLANVVPPKKTTSYSLEIQKPELKVYNKKPKSVKNVGSSKKAKIVKSKNANHLEPNHTWESNATDISPSTSFVTTGCADCSMVSGLWMFETYDREPFSVDELYGVDLLLGSRDTNLYTISLDDMLKTSLICLLYKASKTKSWLWNCQLSHLNFGTLNKLAKDGLARGIPRLKFQKDHMCSACALGKNNGTEFVNQTLHEFYENVGISHQAFVAHTPQQNDVVERRNRTLVEVTRTMLIFFEAPLFFWAEVINTACYTQNRSLIRLRYNKTPYELIQDKKPDLSFFHVFCALCYPTNDNDDLGKLDFKADTGIFVGYALTKKAFRIYNKRTRIIIETIHVKFDELTAMACEQLDSGPGIQFLVTTAPRAVDLADSPVSTSIDQDAPSTSLTSQGSSSNVRPIHTPFESLGRWTKDHPIANVISDPSRSVSTRKQLQIDVVLCYFDAFLTSVEPKNFKQEMIKPSWVNAIREEIHEFKMLQFWELVSCKAYQKALTSDETDLRYLKGTINKGLWYLKDTVEDDEKCIRGQQVALEIIAAHVVRIKGSKDIVGLMLMTMEQEIKQNLDNLHAHEMRQELKTLFAQQVEQELLQTMKGKNKLAYAPKLKTPLPPKREDPAKDSGASGSGIFTIELYTFPNKSRVYDTSCGTHICSTTQGLRGSRKLMPGALSLYVGNGIISVSCLYYDGYLNQFVDNSIQVSRNNMVYFSVIPRDGIFEIDFYNSYTNVSSMYALSNKRSKSNLDSTLFWHCHLRDISKKRIEKLKHDGLLNSTDLRDFEKCVPYTDACGPFKIVSRQGASYFITFTDDFSHYCYVYLFNYKQEVFETFKVFQKEVENQLESEFLENTLITQEASRSLEDLKIIQEEDTHPSINTSLNHKEDDQEINEPQNDIIPIRSKWIFKKKTDMDGAVDTYKARLMVKGYNQTPRINYEETFSPVADIRAIRILIGIAAFYDYEIWKMDVKTAFLNVYLSE</sequence>
<keyword evidence="6" id="KW-0229">DNA integration</keyword>
<evidence type="ECO:0000256" key="2">
    <source>
        <dbReference type="ARBA" id="ARBA00022723"/>
    </source>
</evidence>
<dbReference type="InterPro" id="IPR036397">
    <property type="entry name" value="RNaseH_sf"/>
</dbReference>
<evidence type="ECO:0000256" key="6">
    <source>
        <dbReference type="ARBA" id="ARBA00022908"/>
    </source>
</evidence>
<feature type="domain" description="Integrase catalytic" evidence="12">
    <location>
        <begin position="496"/>
        <end position="683"/>
    </location>
</feature>
<evidence type="ECO:0000313" key="13">
    <source>
        <dbReference type="EMBL" id="GEU42196.1"/>
    </source>
</evidence>
<keyword evidence="9" id="KW-0233">DNA recombination</keyword>
<evidence type="ECO:0000256" key="5">
    <source>
        <dbReference type="ARBA" id="ARBA00022842"/>
    </source>
</evidence>
<keyword evidence="1" id="KW-0540">Nuclease</keyword>
<reference evidence="13" key="1">
    <citation type="journal article" date="2019" name="Sci. Rep.">
        <title>Draft genome of Tanacetum cinerariifolium, the natural source of mosquito coil.</title>
        <authorList>
            <person name="Yamashiro T."/>
            <person name="Shiraishi A."/>
            <person name="Satake H."/>
            <person name="Nakayama K."/>
        </authorList>
    </citation>
    <scope>NUCLEOTIDE SEQUENCE</scope>
</reference>
<keyword evidence="8" id="KW-0808">Transferase</keyword>
<proteinExistence type="predicted"/>
<dbReference type="Pfam" id="PF07727">
    <property type="entry name" value="RVT_2"/>
    <property type="match status" value="1"/>
</dbReference>
<feature type="compositionally biased region" description="Polar residues" evidence="11">
    <location>
        <begin position="780"/>
        <end position="789"/>
    </location>
</feature>
<evidence type="ECO:0000256" key="8">
    <source>
        <dbReference type="ARBA" id="ARBA00022932"/>
    </source>
</evidence>
<dbReference type="InterPro" id="IPR013103">
    <property type="entry name" value="RVT_2"/>
</dbReference>
<keyword evidence="5" id="KW-0460">Magnesium</keyword>
<dbReference type="InterPro" id="IPR057670">
    <property type="entry name" value="SH3_retrovirus"/>
</dbReference>
<evidence type="ECO:0000256" key="11">
    <source>
        <dbReference type="SAM" id="MobiDB-lite"/>
    </source>
</evidence>
<keyword evidence="8" id="KW-0548">Nucleotidyltransferase</keyword>
<dbReference type="SUPFAM" id="SSF53098">
    <property type="entry name" value="Ribonuclease H-like"/>
    <property type="match status" value="1"/>
</dbReference>
<evidence type="ECO:0000256" key="3">
    <source>
        <dbReference type="ARBA" id="ARBA00022759"/>
    </source>
</evidence>
<evidence type="ECO:0000256" key="10">
    <source>
        <dbReference type="ARBA" id="ARBA00023268"/>
    </source>
</evidence>